<proteinExistence type="inferred from homology"/>
<dbReference type="AlphaFoldDB" id="A0A931DAM1"/>
<dbReference type="GO" id="GO:0005829">
    <property type="term" value="C:cytosol"/>
    <property type="evidence" value="ECO:0007669"/>
    <property type="project" value="TreeGrafter"/>
</dbReference>
<dbReference type="GO" id="GO:0003677">
    <property type="term" value="F:DNA binding"/>
    <property type="evidence" value="ECO:0007669"/>
    <property type="project" value="UniProtKB-KW"/>
</dbReference>
<dbReference type="Pfam" id="PF13560">
    <property type="entry name" value="HTH_31"/>
    <property type="match status" value="1"/>
</dbReference>
<sequence>MTESTPERARAAAQEPPAGSDEVDVIALGRRLRHARKAAGLTLGALSEVCGTAPSQLSLIENGKREPKLSLIARLAAAVGTTTDELLGAEPPTRRAALEIELERAQRGPLYASLGLPRVRVSSRLPSEALESLVGLQRELERRMEEQAATPEEARRANTELRAEMRACNNYYPQLEAQAQELLDAVGHRDGPLSHHVAADLADHLGFSVRFVPNLPHSTRSVTDLKKRRIFLTQSGAVDHDARTVLLQALGHYMLGHEAPADYSEFLRQRVYTNYFAAALLMPQRQTVDFLQRAKAGRELAIEDLRDAFAVSYESAAHRFTNLATEHLGLTTHFQKVHASGIIHKAYENDGVNFPADHLGAIEGQTICRYWTSRAVFDVPDKFRAYEQYTDTQAGTFWCTARTERHSAGLFSLSIGVPFQHVKWFRGRDTSERSQSRCPDEDCCRRPPADLAAAWQGKAWPAARANTHLLAAMPSGAFPGVDETEMYAFLESQPD</sequence>
<dbReference type="Pfam" id="PF06114">
    <property type="entry name" value="Peptidase_M78"/>
    <property type="match status" value="1"/>
</dbReference>
<keyword evidence="6" id="KW-1185">Reference proteome</keyword>
<feature type="domain" description="HTH cro/C1-type" evidence="4">
    <location>
        <begin position="32"/>
        <end position="86"/>
    </location>
</feature>
<name>A0A931DAM1_9MICC</name>
<evidence type="ECO:0000313" key="6">
    <source>
        <dbReference type="Proteomes" id="UP000625033"/>
    </source>
</evidence>
<dbReference type="PANTHER" id="PTHR46797:SF1">
    <property type="entry name" value="METHYLPHOSPHONATE SYNTHASE"/>
    <property type="match status" value="1"/>
</dbReference>
<protein>
    <submittedName>
        <fullName evidence="5">Transcriptional regulator/DNA-binding XRE family transcriptional regulator</fullName>
    </submittedName>
</protein>
<dbReference type="PROSITE" id="PS50943">
    <property type="entry name" value="HTH_CROC1"/>
    <property type="match status" value="1"/>
</dbReference>
<comment type="caution">
    <text evidence="5">The sequence shown here is derived from an EMBL/GenBank/DDBJ whole genome shotgun (WGS) entry which is preliminary data.</text>
</comment>
<dbReference type="Gene3D" id="1.10.260.40">
    <property type="entry name" value="lambda repressor-like DNA-binding domains"/>
    <property type="match status" value="1"/>
</dbReference>
<accession>A0A931DAM1</accession>
<evidence type="ECO:0000259" key="4">
    <source>
        <dbReference type="PROSITE" id="PS50943"/>
    </source>
</evidence>
<dbReference type="Proteomes" id="UP000625033">
    <property type="component" value="Unassembled WGS sequence"/>
</dbReference>
<feature type="compositionally biased region" description="Basic and acidic residues" evidence="3">
    <location>
        <begin position="1"/>
        <end position="10"/>
    </location>
</feature>
<dbReference type="InterPro" id="IPR010982">
    <property type="entry name" value="Lambda_DNA-bd_dom_sf"/>
</dbReference>
<dbReference type="GO" id="GO:0003700">
    <property type="term" value="F:DNA-binding transcription factor activity"/>
    <property type="evidence" value="ECO:0007669"/>
    <property type="project" value="TreeGrafter"/>
</dbReference>
<dbReference type="PANTHER" id="PTHR46797">
    <property type="entry name" value="HTH-TYPE TRANSCRIPTIONAL REGULATOR"/>
    <property type="match status" value="1"/>
</dbReference>
<organism evidence="5 6">
    <name type="scientific">Zhihengliuella flava</name>
    <dbReference type="NCBI Taxonomy" id="1285193"/>
    <lineage>
        <taxon>Bacteria</taxon>
        <taxon>Bacillati</taxon>
        <taxon>Actinomycetota</taxon>
        <taxon>Actinomycetes</taxon>
        <taxon>Micrococcales</taxon>
        <taxon>Micrococcaceae</taxon>
        <taxon>Zhihengliuella</taxon>
    </lineage>
</organism>
<dbReference type="InterPro" id="IPR010359">
    <property type="entry name" value="IrrE_HExxH"/>
</dbReference>
<dbReference type="SUPFAM" id="SSF47413">
    <property type="entry name" value="lambda repressor-like DNA-binding domains"/>
    <property type="match status" value="1"/>
</dbReference>
<gene>
    <name evidence="5" type="ORF">IW252_001845</name>
</gene>
<comment type="similarity">
    <text evidence="1">Belongs to the short-chain fatty acyl-CoA assimilation regulator (ScfR) family.</text>
</comment>
<dbReference type="SMART" id="SM00530">
    <property type="entry name" value="HTH_XRE"/>
    <property type="match status" value="1"/>
</dbReference>
<dbReference type="CDD" id="cd00093">
    <property type="entry name" value="HTH_XRE"/>
    <property type="match status" value="1"/>
</dbReference>
<dbReference type="InterPro" id="IPR001387">
    <property type="entry name" value="Cro/C1-type_HTH"/>
</dbReference>
<reference evidence="5" key="1">
    <citation type="submission" date="2020-11" db="EMBL/GenBank/DDBJ databases">
        <title>Sequencing the genomes of 1000 actinobacteria strains.</title>
        <authorList>
            <person name="Klenk H.-P."/>
        </authorList>
    </citation>
    <scope>NUCLEOTIDE SEQUENCE</scope>
    <source>
        <strain evidence="5">DSM 26152</strain>
    </source>
</reference>
<dbReference type="InterPro" id="IPR050807">
    <property type="entry name" value="TransReg_Diox_bact_type"/>
</dbReference>
<feature type="region of interest" description="Disordered" evidence="3">
    <location>
        <begin position="1"/>
        <end position="21"/>
    </location>
</feature>
<keyword evidence="2" id="KW-0238">DNA-binding</keyword>
<evidence type="ECO:0000256" key="2">
    <source>
        <dbReference type="ARBA" id="ARBA00023125"/>
    </source>
</evidence>
<evidence type="ECO:0000256" key="3">
    <source>
        <dbReference type="SAM" id="MobiDB-lite"/>
    </source>
</evidence>
<evidence type="ECO:0000313" key="5">
    <source>
        <dbReference type="EMBL" id="MBG6085078.1"/>
    </source>
</evidence>
<dbReference type="EMBL" id="JADOTZ010000001">
    <property type="protein sequence ID" value="MBG6085078.1"/>
    <property type="molecule type" value="Genomic_DNA"/>
</dbReference>
<evidence type="ECO:0000256" key="1">
    <source>
        <dbReference type="ARBA" id="ARBA00007227"/>
    </source>
</evidence>